<dbReference type="KEGG" id="aer:AERYTH_13100"/>
<evidence type="ECO:0000256" key="1">
    <source>
        <dbReference type="SAM" id="Phobius"/>
    </source>
</evidence>
<dbReference type="PATRIC" id="fig|2041.4.peg.2733"/>
<keyword evidence="1" id="KW-0812">Transmembrane</keyword>
<reference evidence="2 3" key="1">
    <citation type="journal article" date="1991" name="Int. J. Syst. Bacteriol.">
        <title>Description of the erythromycin-producing bacterium Arthrobacter sp. strain NRRL B-3381 as Aeromicrobium erythreum gen. nov., sp. nov.</title>
        <authorList>
            <person name="Miller E.S."/>
            <person name="Woese C.R."/>
            <person name="Brenner S."/>
        </authorList>
    </citation>
    <scope>NUCLEOTIDE SEQUENCE [LARGE SCALE GENOMIC DNA]</scope>
    <source>
        <strain evidence="2 3">AR18</strain>
    </source>
</reference>
<evidence type="ECO:0000313" key="3">
    <source>
        <dbReference type="Proteomes" id="UP000067689"/>
    </source>
</evidence>
<organism evidence="2 3">
    <name type="scientific">Aeromicrobium erythreum</name>
    <dbReference type="NCBI Taxonomy" id="2041"/>
    <lineage>
        <taxon>Bacteria</taxon>
        <taxon>Bacillati</taxon>
        <taxon>Actinomycetota</taxon>
        <taxon>Actinomycetes</taxon>
        <taxon>Propionibacteriales</taxon>
        <taxon>Nocardioidaceae</taxon>
        <taxon>Aeromicrobium</taxon>
    </lineage>
</organism>
<dbReference type="EMBL" id="CP011502">
    <property type="protein sequence ID" value="ALX05566.1"/>
    <property type="molecule type" value="Genomic_DNA"/>
</dbReference>
<dbReference type="AlphaFoldDB" id="A0A0U4CCI9"/>
<keyword evidence="1" id="KW-0472">Membrane</keyword>
<name>A0A0U4CCI9_9ACTN</name>
<keyword evidence="1" id="KW-1133">Transmembrane helix</keyword>
<evidence type="ECO:0000313" key="2">
    <source>
        <dbReference type="EMBL" id="ALX05566.1"/>
    </source>
</evidence>
<dbReference type="Proteomes" id="UP000067689">
    <property type="component" value="Chromosome"/>
</dbReference>
<feature type="transmembrane region" description="Helical" evidence="1">
    <location>
        <begin position="30"/>
        <end position="50"/>
    </location>
</feature>
<sequence>MKTIDDYIGVLAVTAVTCVVIGYVDSDEAASGAYTLGCVIAIYLLVVYVVRRLRARRPADEPPAT</sequence>
<dbReference type="RefSeq" id="WP_067859527.1">
    <property type="nucleotide sequence ID" value="NZ_CP011502.1"/>
</dbReference>
<keyword evidence="3" id="KW-1185">Reference proteome</keyword>
<protein>
    <submittedName>
        <fullName evidence="2">Uncharacterized protein</fullName>
    </submittedName>
</protein>
<proteinExistence type="predicted"/>
<gene>
    <name evidence="2" type="ORF">AERYTH_13100</name>
</gene>
<feature type="transmembrane region" description="Helical" evidence="1">
    <location>
        <begin position="7"/>
        <end position="24"/>
    </location>
</feature>
<accession>A0A0U4CCI9</accession>